<protein>
    <recommendedName>
        <fullName evidence="3">Type IX secretion system protein PorQ</fullName>
    </recommendedName>
</protein>
<evidence type="ECO:0000313" key="2">
    <source>
        <dbReference type="Proteomes" id="UP000064893"/>
    </source>
</evidence>
<proteinExistence type="predicted"/>
<name>A0A0S2I163_9BACT</name>
<reference evidence="1 2" key="1">
    <citation type="submission" date="2015-11" db="EMBL/GenBank/DDBJ databases">
        <title>Description and complete genome sequence of a novel strain predominating in hypersaline microbial mats and representing a new family of the Bacteriodetes phylum.</title>
        <authorList>
            <person name="Spring S."/>
            <person name="Bunk B."/>
            <person name="Sproer C."/>
            <person name="Klenk H.-P."/>
        </authorList>
    </citation>
    <scope>NUCLEOTIDE SEQUENCE [LARGE SCALE GENOMIC DNA]</scope>
    <source>
        <strain evidence="1 2">L21-Spi-D4</strain>
    </source>
</reference>
<dbReference type="EMBL" id="CP013118">
    <property type="protein sequence ID" value="ALO16038.1"/>
    <property type="molecule type" value="Genomic_DNA"/>
</dbReference>
<dbReference type="AlphaFoldDB" id="A0A0S2I163"/>
<evidence type="ECO:0008006" key="3">
    <source>
        <dbReference type="Google" id="ProtNLM"/>
    </source>
</evidence>
<sequence>MNRIFGILFFILSVLSGFGQSDLSSVYRFLTVPTSAYSASLGGAPIVSADSSINFIADNPALLKPELDQQVGLNFTNLHPGVNMGMVAWGYDLKDLGFVGVGLQYMNYGEMDRIDQFGNDMGTFNGGDYALIIGWSQPLMKNLRLGASVKGIYSKIDRYDALAAAFDAALTYHNPDLQLTVSLMAKNIGNQIETYVEGEHEPLPQDYQFGIAKGLEHAPFRFSVVAHRLHDFDLLLTNSNTVTPNNTDLPPEEIETDYIRKDAEKIMRHLIFAVEFIPSKRISARVGYNYYRRSTMKMIDKGGMVGFSLGASVLIKGFHIEYARASYHLAGATNHISVRTNLGRFFE</sequence>
<gene>
    <name evidence="1" type="ORF">L21SP5_02410</name>
</gene>
<keyword evidence="2" id="KW-1185">Reference proteome</keyword>
<dbReference type="Proteomes" id="UP000064893">
    <property type="component" value="Chromosome"/>
</dbReference>
<dbReference type="STRING" id="1307839.L21SP5_02410"/>
<dbReference type="KEGG" id="blq:L21SP5_02410"/>
<organism evidence="1 2">
    <name type="scientific">Salinivirga cyanobacteriivorans</name>
    <dbReference type="NCBI Taxonomy" id="1307839"/>
    <lineage>
        <taxon>Bacteria</taxon>
        <taxon>Pseudomonadati</taxon>
        <taxon>Bacteroidota</taxon>
        <taxon>Bacteroidia</taxon>
        <taxon>Bacteroidales</taxon>
        <taxon>Salinivirgaceae</taxon>
        <taxon>Salinivirga</taxon>
    </lineage>
</organism>
<dbReference type="OrthoDB" id="9809953at2"/>
<dbReference type="NCBIfam" id="NF033709">
    <property type="entry name" value="PorV_fam"/>
    <property type="match status" value="1"/>
</dbReference>
<dbReference type="RefSeq" id="WP_057953443.1">
    <property type="nucleotide sequence ID" value="NZ_CP013118.1"/>
</dbReference>
<accession>A0A0S2I163</accession>
<evidence type="ECO:0000313" key="1">
    <source>
        <dbReference type="EMBL" id="ALO16038.1"/>
    </source>
</evidence>
<dbReference type="NCBIfam" id="NF033711">
    <property type="entry name" value="T9SS_PorQ"/>
    <property type="match status" value="1"/>
</dbReference>